<name>A0A7S3JR37_9STRA</name>
<sequence>MGLLYTLGTMAASYMNDHVGYMGTGMWDQQQHGMMSTSSSGCGGGTRNMMRGSMGSGMMNFMPTIMSLFDNRDKIQRVITETDTGTETHTYSNDPWTAELIKVHVAEMLQALNAGIQVKNCDPLFRTLNSLHGQYDFIPKNSSDGVYVTTKAHPNVDQEKCAIDAIQAHSATVSAFLASGMSEACKSHPVPLSCSQLAS</sequence>
<dbReference type="AlphaFoldDB" id="A0A7S3JR37"/>
<organism evidence="1">
    <name type="scientific">Aureoumbra lagunensis</name>
    <dbReference type="NCBI Taxonomy" id="44058"/>
    <lineage>
        <taxon>Eukaryota</taxon>
        <taxon>Sar</taxon>
        <taxon>Stramenopiles</taxon>
        <taxon>Ochrophyta</taxon>
        <taxon>Pelagophyceae</taxon>
        <taxon>Pelagomonadales</taxon>
        <taxon>Aureoumbra</taxon>
    </lineage>
</organism>
<reference evidence="1" key="1">
    <citation type="submission" date="2021-01" db="EMBL/GenBank/DDBJ databases">
        <authorList>
            <person name="Corre E."/>
            <person name="Pelletier E."/>
            <person name="Niang G."/>
            <person name="Scheremetjew M."/>
            <person name="Finn R."/>
            <person name="Kale V."/>
            <person name="Holt S."/>
            <person name="Cochrane G."/>
            <person name="Meng A."/>
            <person name="Brown T."/>
            <person name="Cohen L."/>
        </authorList>
    </citation>
    <scope>NUCLEOTIDE SEQUENCE</scope>
    <source>
        <strain evidence="1">CCMP1510</strain>
    </source>
</reference>
<accession>A0A7S3JR37</accession>
<proteinExistence type="predicted"/>
<evidence type="ECO:0000313" key="1">
    <source>
        <dbReference type="EMBL" id="CAE0360619.1"/>
    </source>
</evidence>
<dbReference type="EMBL" id="HBIJ01001918">
    <property type="protein sequence ID" value="CAE0360619.1"/>
    <property type="molecule type" value="Transcribed_RNA"/>
</dbReference>
<protein>
    <submittedName>
        <fullName evidence="1">Uncharacterized protein</fullName>
    </submittedName>
</protein>
<gene>
    <name evidence="1" type="ORF">ALAG00032_LOCUS1349</name>
</gene>